<dbReference type="EMBL" id="JAGVSJ010000016">
    <property type="protein sequence ID" value="MBX8632160.1"/>
    <property type="molecule type" value="Genomic_DNA"/>
</dbReference>
<sequence length="119" mass="13663">MRKWRRSFAHLKNATLRNTVLDILNDPAEGQKIPDCITADDCPADFVRAHADEIIELAGLLHRCSEMERELAEAKGSISVLEEKLGNAKREFYREQADYEAYIRDNIFLKGLIEGKQKE</sequence>
<keyword evidence="1" id="KW-0175">Coiled coil</keyword>
<proteinExistence type="predicted"/>
<gene>
    <name evidence="2" type="ORF">J9259_06560</name>
</gene>
<dbReference type="AlphaFoldDB" id="A0A8J8CEH9"/>
<dbReference type="Proteomes" id="UP000716004">
    <property type="component" value="Unassembled WGS sequence"/>
</dbReference>
<evidence type="ECO:0000313" key="3">
    <source>
        <dbReference type="Proteomes" id="UP000716004"/>
    </source>
</evidence>
<protein>
    <submittedName>
        <fullName evidence="2">Uncharacterized protein</fullName>
    </submittedName>
</protein>
<accession>A0A8J8CEH9</accession>
<feature type="coiled-coil region" evidence="1">
    <location>
        <begin position="57"/>
        <end position="91"/>
    </location>
</feature>
<evidence type="ECO:0000256" key="1">
    <source>
        <dbReference type="SAM" id="Coils"/>
    </source>
</evidence>
<name>A0A8J8CEH9_9ARCH</name>
<comment type="caution">
    <text evidence="2">The sequence shown here is derived from an EMBL/GenBank/DDBJ whole genome shotgun (WGS) entry which is preliminary data.</text>
</comment>
<organism evidence="2 3">
    <name type="scientific">Candidatus Sysuiplasma superficiale</name>
    <dbReference type="NCBI Taxonomy" id="2823368"/>
    <lineage>
        <taxon>Archaea</taxon>
        <taxon>Methanobacteriati</taxon>
        <taxon>Thermoplasmatota</taxon>
        <taxon>Thermoplasmata</taxon>
        <taxon>Candidatus Sysuiplasmatales</taxon>
        <taxon>Candidatus Sysuiplasmataceae</taxon>
        <taxon>Candidatus Sysuiplasma</taxon>
    </lineage>
</organism>
<evidence type="ECO:0000313" key="2">
    <source>
        <dbReference type="EMBL" id="MBX8632160.1"/>
    </source>
</evidence>
<reference evidence="2" key="1">
    <citation type="submission" date="2021-04" db="EMBL/GenBank/DDBJ databases">
        <title>Genomic insights into ecological role and evolution of a novel Thermoplasmata order Candidatus Sysuiplasmatales.</title>
        <authorList>
            <person name="Yuan Y."/>
        </authorList>
    </citation>
    <scope>NUCLEOTIDE SEQUENCE</scope>
    <source>
        <strain evidence="2">YP2-bin.285</strain>
    </source>
</reference>